<feature type="compositionally biased region" description="Basic residues" evidence="1">
    <location>
        <begin position="77"/>
        <end position="86"/>
    </location>
</feature>
<feature type="compositionally biased region" description="Polar residues" evidence="1">
    <location>
        <begin position="111"/>
        <end position="123"/>
    </location>
</feature>
<evidence type="ECO:0000313" key="3">
    <source>
        <dbReference type="Proteomes" id="UP000005237"/>
    </source>
</evidence>
<name>A0A8R1EMT2_CAEJA</name>
<accession>A0A8R1EMT2</accession>
<feature type="region of interest" description="Disordered" evidence="1">
    <location>
        <begin position="63"/>
        <end position="123"/>
    </location>
</feature>
<evidence type="ECO:0000256" key="1">
    <source>
        <dbReference type="SAM" id="MobiDB-lite"/>
    </source>
</evidence>
<reference evidence="3" key="1">
    <citation type="submission" date="2010-08" db="EMBL/GenBank/DDBJ databases">
        <authorList>
            <consortium name="Caenorhabditis japonica Sequencing Consortium"/>
            <person name="Wilson R.K."/>
        </authorList>
    </citation>
    <scope>NUCLEOTIDE SEQUENCE [LARGE SCALE GENOMIC DNA]</scope>
    <source>
        <strain evidence="3">DF5081</strain>
    </source>
</reference>
<sequence length="139" mass="15469">MENSDKVSHSVKFVELCLESRLLLVSGISGQVTLFRFTKQEVFGTIAVVNVAPFGNYTASTCDLEKSTGSSGPKEIRRQKKARKTMNRALPEYSENHDESKKRKRTFAEGSPSTLGGSQQSYLPHSQYSDNALFIVFLT</sequence>
<keyword evidence="3" id="KW-1185">Reference proteome</keyword>
<dbReference type="AlphaFoldDB" id="A0A8R1EMT2"/>
<reference evidence="2" key="2">
    <citation type="submission" date="2022-06" db="UniProtKB">
        <authorList>
            <consortium name="EnsemblMetazoa"/>
        </authorList>
    </citation>
    <scope>IDENTIFICATION</scope>
    <source>
        <strain evidence="2">DF5081</strain>
    </source>
</reference>
<evidence type="ECO:0000313" key="2">
    <source>
        <dbReference type="EnsemblMetazoa" id="CJA38352.1"/>
    </source>
</evidence>
<protein>
    <submittedName>
        <fullName evidence="2">Uncharacterized protein</fullName>
    </submittedName>
</protein>
<dbReference type="Proteomes" id="UP000005237">
    <property type="component" value="Unassembled WGS sequence"/>
</dbReference>
<organism evidence="2 3">
    <name type="scientific">Caenorhabditis japonica</name>
    <dbReference type="NCBI Taxonomy" id="281687"/>
    <lineage>
        <taxon>Eukaryota</taxon>
        <taxon>Metazoa</taxon>
        <taxon>Ecdysozoa</taxon>
        <taxon>Nematoda</taxon>
        <taxon>Chromadorea</taxon>
        <taxon>Rhabditida</taxon>
        <taxon>Rhabditina</taxon>
        <taxon>Rhabditomorpha</taxon>
        <taxon>Rhabditoidea</taxon>
        <taxon>Rhabditidae</taxon>
        <taxon>Peloderinae</taxon>
        <taxon>Caenorhabditis</taxon>
    </lineage>
</organism>
<dbReference type="EnsemblMetazoa" id="CJA38352.1">
    <property type="protein sequence ID" value="CJA38352.1"/>
    <property type="gene ID" value="WBGene00214199"/>
</dbReference>
<proteinExistence type="predicted"/>